<evidence type="ECO:0000313" key="3">
    <source>
        <dbReference type="EMBL" id="AMV62539.1"/>
    </source>
</evidence>
<evidence type="ECO:0000259" key="2">
    <source>
        <dbReference type="Pfam" id="PF21378"/>
    </source>
</evidence>
<reference evidence="3 4" key="1">
    <citation type="journal article" date="2016" name="PLoS ONE">
        <title>The Identification of Novel Diagnostic Marker Genes for the Detection of Beer Spoiling Pediococcus damnosus Strains Using the BlAst Diagnostic Gene findEr.</title>
        <authorList>
            <person name="Behr J."/>
            <person name="Geissler A.J."/>
            <person name="Schmid J."/>
            <person name="Zehe A."/>
            <person name="Vogel R.F."/>
        </authorList>
    </citation>
    <scope>NUCLEOTIDE SEQUENCE [LARGE SCALE GENOMIC DNA]</scope>
    <source>
        <strain evidence="3 4">TMW 2.1533</strain>
    </source>
</reference>
<dbReference type="PANTHER" id="PTHR43708:SF4">
    <property type="entry name" value="OXIDOREDUCTASE YCEM-RELATED"/>
    <property type="match status" value="1"/>
</dbReference>
<dbReference type="InterPro" id="IPR000683">
    <property type="entry name" value="Gfo/Idh/MocA-like_OxRdtase_N"/>
</dbReference>
<dbReference type="EMBL" id="CP012275">
    <property type="protein sequence ID" value="AMV62539.1"/>
    <property type="molecule type" value="Genomic_DNA"/>
</dbReference>
<dbReference type="SUPFAM" id="SSF55347">
    <property type="entry name" value="Glyceraldehyde-3-phosphate dehydrogenase-like, C-terminal domain"/>
    <property type="match status" value="1"/>
</dbReference>
<gene>
    <name evidence="3" type="ORF">ADU70_1045</name>
</gene>
<dbReference type="InterPro" id="IPR036291">
    <property type="entry name" value="NAD(P)-bd_dom_sf"/>
</dbReference>
<name>A0AAC9B190_9LACO</name>
<feature type="domain" description="Gfo/Idh/MocA-like oxidoreductase N-terminal" evidence="1">
    <location>
        <begin position="3"/>
        <end position="121"/>
    </location>
</feature>
<accession>A0AAC9B190</accession>
<dbReference type="Pfam" id="PF21378">
    <property type="entry name" value="YceM-like_C"/>
    <property type="match status" value="1"/>
</dbReference>
<dbReference type="GO" id="GO:0000166">
    <property type="term" value="F:nucleotide binding"/>
    <property type="evidence" value="ECO:0007669"/>
    <property type="project" value="InterPro"/>
</dbReference>
<sequence length="304" mass="34290">MKKIGVMGLGNIAQKAYLPVMASLQDRYEWHFCTRNDEKRQKLQTQYGVTHGEANIDELIGQNPVAVFVHTPTATHYQIIKKLLSHDINVYVDKPVSENFDEVEELYRLADEKHLILTCGFNRRFVPLNQKLKALPNKQIIRGIKLRVNATQETKFAIYDLLIHVVDTVCYLLDEPIQSQHTKLFTTGHNLKQAVITLETANSLASAEVNLVGGVNQEEVTIETKNGLASVENCQTFVEKSTQGQRIIATPDWQPTLVTRGFDPLIRQFLAAIEGQQANPVSAESVIESHRVCRDAVRSFEVLN</sequence>
<protein>
    <submittedName>
        <fullName evidence="3">Oxidoreductase, Gfo/Idh/MocA family</fullName>
    </submittedName>
</protein>
<dbReference type="SUPFAM" id="SSF51735">
    <property type="entry name" value="NAD(P)-binding Rossmann-fold domains"/>
    <property type="match status" value="1"/>
</dbReference>
<dbReference type="Proteomes" id="UP000076405">
    <property type="component" value="Chromosome"/>
</dbReference>
<dbReference type="Pfam" id="PF01408">
    <property type="entry name" value="GFO_IDH_MocA"/>
    <property type="match status" value="1"/>
</dbReference>
<dbReference type="Gene3D" id="3.30.360.10">
    <property type="entry name" value="Dihydrodipicolinate Reductase, domain 2"/>
    <property type="match status" value="1"/>
</dbReference>
<proteinExistence type="predicted"/>
<dbReference type="Gene3D" id="3.40.50.720">
    <property type="entry name" value="NAD(P)-binding Rossmann-like Domain"/>
    <property type="match status" value="1"/>
</dbReference>
<dbReference type="InterPro" id="IPR048477">
    <property type="entry name" value="YceM-like_C"/>
</dbReference>
<feature type="domain" description="YceM-like C-terminal" evidence="2">
    <location>
        <begin position="130"/>
        <end position="237"/>
    </location>
</feature>
<dbReference type="PANTHER" id="PTHR43708">
    <property type="entry name" value="CONSERVED EXPRESSED OXIDOREDUCTASE (EUROFUNG)"/>
    <property type="match status" value="1"/>
</dbReference>
<evidence type="ECO:0000259" key="1">
    <source>
        <dbReference type="Pfam" id="PF01408"/>
    </source>
</evidence>
<dbReference type="InterPro" id="IPR051317">
    <property type="entry name" value="Gfo/Idh/MocA_oxidoreduct"/>
</dbReference>
<organism evidence="3 4">
    <name type="scientific">Pediococcus damnosus</name>
    <dbReference type="NCBI Taxonomy" id="51663"/>
    <lineage>
        <taxon>Bacteria</taxon>
        <taxon>Bacillati</taxon>
        <taxon>Bacillota</taxon>
        <taxon>Bacilli</taxon>
        <taxon>Lactobacillales</taxon>
        <taxon>Lactobacillaceae</taxon>
        <taxon>Pediococcus</taxon>
    </lineage>
</organism>
<dbReference type="RefSeq" id="WP_062904461.1">
    <property type="nucleotide sequence ID" value="NZ_CP012275.1"/>
</dbReference>
<dbReference type="AlphaFoldDB" id="A0AAC9B190"/>
<evidence type="ECO:0000313" key="4">
    <source>
        <dbReference type="Proteomes" id="UP000076405"/>
    </source>
</evidence>